<dbReference type="EMBL" id="MPDP01000201">
    <property type="protein sequence ID" value="KAK1471437.1"/>
    <property type="molecule type" value="Genomic_DNA"/>
</dbReference>
<gene>
    <name evidence="1" type="ORF">CCUS01_05918</name>
</gene>
<evidence type="ECO:0000313" key="2">
    <source>
        <dbReference type="Proteomes" id="UP001239213"/>
    </source>
</evidence>
<reference evidence="1" key="1">
    <citation type="submission" date="2016-11" db="EMBL/GenBank/DDBJ databases">
        <title>The genome sequence of Colletotrichum cuscutae.</title>
        <authorList>
            <person name="Baroncelli R."/>
        </authorList>
    </citation>
    <scope>NUCLEOTIDE SEQUENCE</scope>
    <source>
        <strain evidence="1">IMI 304802</strain>
    </source>
</reference>
<proteinExistence type="predicted"/>
<feature type="non-terminal residue" evidence="1">
    <location>
        <position position="1"/>
    </location>
</feature>
<organism evidence="1 2">
    <name type="scientific">Colletotrichum cuscutae</name>
    <dbReference type="NCBI Taxonomy" id="1209917"/>
    <lineage>
        <taxon>Eukaryota</taxon>
        <taxon>Fungi</taxon>
        <taxon>Dikarya</taxon>
        <taxon>Ascomycota</taxon>
        <taxon>Pezizomycotina</taxon>
        <taxon>Sordariomycetes</taxon>
        <taxon>Hypocreomycetidae</taxon>
        <taxon>Glomerellales</taxon>
        <taxon>Glomerellaceae</taxon>
        <taxon>Colletotrichum</taxon>
        <taxon>Colletotrichum acutatum species complex</taxon>
    </lineage>
</organism>
<comment type="caution">
    <text evidence="1">The sequence shown here is derived from an EMBL/GenBank/DDBJ whole genome shotgun (WGS) entry which is preliminary data.</text>
</comment>
<keyword evidence="2" id="KW-1185">Reference proteome</keyword>
<dbReference type="Proteomes" id="UP001239213">
    <property type="component" value="Unassembled WGS sequence"/>
</dbReference>
<name>A0AAI9V622_9PEZI</name>
<evidence type="ECO:0000313" key="1">
    <source>
        <dbReference type="EMBL" id="KAK1471437.1"/>
    </source>
</evidence>
<sequence length="85" mass="10012">RLRCPPSLQGRRRVCKLGQGRRRGHHPASGHERRLCHYYIGQPIHVATLYNNLCRHSLASRFERTSHGNSRREINEAWPRLGWFS</sequence>
<accession>A0AAI9V622</accession>
<protein>
    <submittedName>
        <fullName evidence="1">Cyanamide hydratase</fullName>
    </submittedName>
</protein>
<dbReference type="AlphaFoldDB" id="A0AAI9V622"/>